<dbReference type="PANTHER" id="PTHR11070:SF23">
    <property type="entry name" value="RECBCD ENZYME SUBUNIT RECB"/>
    <property type="match status" value="1"/>
</dbReference>
<feature type="region of interest" description="Nuclease activity, interacts with RecD and RecA" evidence="15">
    <location>
        <begin position="932"/>
        <end position="1310"/>
    </location>
</feature>
<evidence type="ECO:0000256" key="9">
    <source>
        <dbReference type="ARBA" id="ARBA00022842"/>
    </source>
</evidence>
<comment type="catalytic activity">
    <reaction evidence="15">
        <text>Exonucleolytic cleavage (in the presence of ATP) in either 5'- to 3'- or 3'- to 5'-direction to yield 5'-phosphooligonucleotides.</text>
        <dbReference type="EC" id="3.1.11.5"/>
    </reaction>
</comment>
<evidence type="ECO:0000256" key="11">
    <source>
        <dbReference type="ARBA" id="ARBA00023204"/>
    </source>
</evidence>
<evidence type="ECO:0000256" key="1">
    <source>
        <dbReference type="ARBA" id="ARBA00022722"/>
    </source>
</evidence>
<protein>
    <recommendedName>
        <fullName evidence="15">RecBCD enzyme subunit RecB</fullName>
        <ecNumber evidence="15">3.1.11.5</ecNumber>
        <ecNumber evidence="15">5.6.2.4</ecNumber>
    </recommendedName>
    <alternativeName>
        <fullName evidence="15">DNA 3'-5' helicase subunit RecB</fullName>
    </alternativeName>
    <alternativeName>
        <fullName evidence="15">Exonuclease V subunit RecB</fullName>
        <shortName evidence="15">ExoV subunit RecB</shortName>
    </alternativeName>
    <alternativeName>
        <fullName evidence="15">Helicase/nuclease RecBCD subunit RecB</fullName>
    </alternativeName>
</protein>
<dbReference type="InterPro" id="IPR004586">
    <property type="entry name" value="RecB"/>
</dbReference>
<evidence type="ECO:0000313" key="20">
    <source>
        <dbReference type="Proteomes" id="UP000248090"/>
    </source>
</evidence>
<dbReference type="InterPro" id="IPR000212">
    <property type="entry name" value="DNA_helicase_UvrD/REP"/>
</dbReference>
<keyword evidence="12 15" id="KW-0413">Isomerase</keyword>
<keyword evidence="3 15" id="KW-0547">Nucleotide-binding</keyword>
<evidence type="ECO:0000256" key="12">
    <source>
        <dbReference type="ARBA" id="ARBA00023235"/>
    </source>
</evidence>
<evidence type="ECO:0000256" key="3">
    <source>
        <dbReference type="ARBA" id="ARBA00022741"/>
    </source>
</evidence>
<dbReference type="InterPro" id="IPR038726">
    <property type="entry name" value="PDDEXK_AddAB-type"/>
</dbReference>
<dbReference type="Gene3D" id="1.10.3170.10">
    <property type="entry name" value="Recbcd, chain B, domain 2"/>
    <property type="match status" value="1"/>
</dbReference>
<dbReference type="EC" id="3.1.11.5" evidence="15"/>
<feature type="binding site" evidence="15">
    <location>
        <position position="1007"/>
    </location>
    <ligand>
        <name>Mg(2+)</name>
        <dbReference type="ChEBI" id="CHEBI:18420"/>
    </ligand>
</feature>
<dbReference type="HAMAP" id="MF_01485">
    <property type="entry name" value="RecB"/>
    <property type="match status" value="1"/>
</dbReference>
<keyword evidence="6 15" id="KW-0347">Helicase</keyword>
<dbReference type="InterPro" id="IPR014016">
    <property type="entry name" value="UvrD-like_ATP-bd"/>
</dbReference>
<dbReference type="Pfam" id="PF12705">
    <property type="entry name" value="PDDEXK_1"/>
    <property type="match status" value="1"/>
</dbReference>
<accession>A0ABX5M595</accession>
<evidence type="ECO:0000259" key="17">
    <source>
        <dbReference type="PROSITE" id="PS51198"/>
    </source>
</evidence>
<feature type="binding site" evidence="15">
    <location>
        <position position="1191"/>
    </location>
    <ligand>
        <name>Mg(2+)</name>
        <dbReference type="ChEBI" id="CHEBI:18420"/>
    </ligand>
</feature>
<dbReference type="EMBL" id="LAPT01000007">
    <property type="protein sequence ID" value="PXF32811.1"/>
    <property type="molecule type" value="Genomic_DNA"/>
</dbReference>
<evidence type="ECO:0000256" key="14">
    <source>
        <dbReference type="ARBA" id="ARBA00048988"/>
    </source>
</evidence>
<keyword evidence="1 15" id="KW-0540">Nuclease</keyword>
<organism evidence="19 20">
    <name type="scientific">Pokkaliibacter plantistimulans</name>
    <dbReference type="NCBI Taxonomy" id="1635171"/>
    <lineage>
        <taxon>Bacteria</taxon>
        <taxon>Pseudomonadati</taxon>
        <taxon>Pseudomonadota</taxon>
        <taxon>Gammaproteobacteria</taxon>
        <taxon>Oceanospirillales</taxon>
        <taxon>Balneatrichaceae</taxon>
        <taxon>Pokkaliibacter</taxon>
    </lineage>
</organism>
<comment type="catalytic activity">
    <reaction evidence="13 15">
        <text>Couples ATP hydrolysis with the unwinding of duplex DNA by translocating in the 3'-5' direction.</text>
        <dbReference type="EC" id="5.6.2.4"/>
    </reaction>
</comment>
<feature type="binding site" evidence="15">
    <location>
        <position position="1204"/>
    </location>
    <ligand>
        <name>Mg(2+)</name>
        <dbReference type="ChEBI" id="CHEBI:18420"/>
    </ligand>
</feature>
<gene>
    <name evidence="15" type="primary">recB</name>
    <name evidence="19" type="ORF">WH50_02355</name>
</gene>
<keyword evidence="5 15" id="KW-0378">Hydrolase</keyword>
<evidence type="ECO:0000256" key="8">
    <source>
        <dbReference type="ARBA" id="ARBA00022840"/>
    </source>
</evidence>
<feature type="binding site" evidence="16">
    <location>
        <begin position="30"/>
        <end position="37"/>
    </location>
    <ligand>
        <name>ATP</name>
        <dbReference type="ChEBI" id="CHEBI:30616"/>
    </ligand>
</feature>
<evidence type="ECO:0000256" key="13">
    <source>
        <dbReference type="ARBA" id="ARBA00034617"/>
    </source>
</evidence>
<dbReference type="EC" id="5.6.2.4" evidence="15"/>
<dbReference type="SUPFAM" id="SSF52980">
    <property type="entry name" value="Restriction endonuclease-like"/>
    <property type="match status" value="2"/>
</dbReference>
<dbReference type="InterPro" id="IPR027417">
    <property type="entry name" value="P-loop_NTPase"/>
</dbReference>
<evidence type="ECO:0000259" key="18">
    <source>
        <dbReference type="PROSITE" id="PS51217"/>
    </source>
</evidence>
<keyword evidence="8 15" id="KW-0067">ATP-binding</keyword>
<dbReference type="Gene3D" id="1.10.486.10">
    <property type="entry name" value="PCRA, domain 4"/>
    <property type="match status" value="1"/>
</dbReference>
<feature type="active site" description="For nuclease activity" evidence="15">
    <location>
        <position position="1204"/>
    </location>
</feature>
<proteinExistence type="inferred from homology"/>
<evidence type="ECO:0000313" key="19">
    <source>
        <dbReference type="EMBL" id="PXF32811.1"/>
    </source>
</evidence>
<comment type="function">
    <text evidence="15">A helicase/nuclease that prepares dsDNA breaks (DSB) for recombinational DNA repair. Binds to DSBs and unwinds DNA via a highly rapid and processive ATP-dependent bidirectional helicase activity. Unwinds dsDNA until it encounters a Chi (crossover hotspot instigator) sequence from the 3' direction. Cuts ssDNA a few nucleotides 3' to the Chi site. The properties and activities of the enzyme are changed at Chi. The Chi-altered holoenzyme produces a long 3'-ssDNA overhang and facilitates RecA-binding to the ssDNA for homologous DNA recombination and repair. Holoenzyme degrades any linearized DNA that is unable to undergo homologous recombination. In the holoenzyme this subunit contributes ATPase, 3'-5' helicase, exonuclease activity and loads RecA onto ssDNA.</text>
</comment>
<dbReference type="PROSITE" id="PS51217">
    <property type="entry name" value="UVRD_HELICASE_CTER"/>
    <property type="match status" value="1"/>
</dbReference>
<feature type="region of interest" description="DNA-binding and helicase activity, interacts with RecC" evidence="15">
    <location>
        <begin position="1"/>
        <end position="881"/>
    </location>
</feature>
<comment type="subunit">
    <text evidence="15">Heterotrimer of RecB, RecC and RecD. All subunits contribute to DNA-binding. Interacts with RecA.</text>
</comment>
<dbReference type="Pfam" id="PF13361">
    <property type="entry name" value="UvrD_C"/>
    <property type="match status" value="1"/>
</dbReference>
<evidence type="ECO:0000256" key="5">
    <source>
        <dbReference type="ARBA" id="ARBA00022801"/>
    </source>
</evidence>
<dbReference type="PROSITE" id="PS51198">
    <property type="entry name" value="UVRD_HELICASE_ATP_BIND"/>
    <property type="match status" value="1"/>
</dbReference>
<sequence>MTTPMAVAPGLPSPLAPLRFPLHGSRLIEASAGTGKTFTIAALYVRLVLGHGGDEAFARPLTPPEILVVTFTDAATKELRDRIRARLAEAAGYFLQSPEDIAEQPAGADLLHDLRAEYAPEQWPGCARKLQLAAEWMDEAAVSTIHGWCNRMLGEHAFDSGSLFSLSLETDQSELLNEVVRDYWRTFFFALDEEQTKVVHGWWQTPDALYAGIRLLLEHSTELGNAAEPAASIGASLQQRRTALAALKAPWMQWVGELQALLDKAVADKAVDGRKIQARYYQPWLDALLAWAGDPALVMPLDDSSTGWTRLTTTGLAEAWKKDPAPAHPALEAMSSLRQQLLQLPEARNDILRHAARWVCERFALEKQRRAEMGFNDLLTQLDAALQGDNGERLAEVIRNQFPVALIDEFQDTDPLQYRIFDAIYQVSSNAAERALILIGDPKQAIYAFRGADIFTYLQARRDTEGRHYTLGTNFRSTRAMVNAVNHVFGYAEAHPQGQGAFLFRAEGSNPVPFLPVEAKGRGEHFMLDGQVVRALTCWTLEGEKPIKKGAYGEQMAAATAAQIIYLLRQGQAGKAGFSDNSGVLRPVQPGDIAVLVNTGTEAALVRQALSAGGVRSVYLSDKESVFQSAAATEVQFWLNACAEPDDDRRLRAALGTPTLDLSWAMLDELNHNEAAWEARVQQFREYRELWRRQGVLPMLRRLLNAFQVPRRLLASGNERALTDILHLAELLQQQSLIVDGEHALIRYLAEQRVQADGDADARKLRLESDDALVKVVTVHKSKGLEYPLVFLPYACAFRQSKATDLPLKWHDDSGKLLLSLEANDERVAQVDRERLGEDLRKYYVALTRARYVTWVGMASLDNLQLSAPGYLLNGGNPIASDELFSALTTLASECADIAVEPLPDGVVASYQSEAASLQLAEPLPLPARPEQWWISSYSGLEYSSAHGMMEALPLLDDSINSGPETARQDTFTEAVRVEVQEEPALPVAQGSLHAFPRGPKPGSFLHALLEWAADEGFAQAVSNPQELRDMLARRCQLRGWQEWIEPLCQWLPQLLQTAFHLDSAPLAAFGPGSDEASEPPHLAAAGQHDFGQLGLFDEPLPEIAGPDALAVSSGALSDALSGALSGTESGEPLQLTRLQQYQKELEFWFAIDHTRTGQLDRLVCQHTLGGVARPALSHKELNGMLKGFIDLVFEHQGRYYVADYKSNWLGADDSAYSKAAMQQAILEHRYDLQYALYLFALHRLLKARLPDYDYDLHVGGAVYLFLRGSQAPSQGLHFERPGRELIDGLEALFSPPSVRSSTAAEEVKV</sequence>
<dbReference type="Gene3D" id="3.90.320.10">
    <property type="match status" value="1"/>
</dbReference>
<keyword evidence="2 15" id="KW-0479">Metal-binding</keyword>
<keyword evidence="9 15" id="KW-0460">Magnesium</keyword>
<evidence type="ECO:0000256" key="10">
    <source>
        <dbReference type="ARBA" id="ARBA00023125"/>
    </source>
</evidence>
<comment type="miscellaneous">
    <text evidence="15">In the RecBCD complex, RecB has a slow 3'-5' helicase, an exonuclease activity and loads RecA onto ssDNA, RecD has a fast 5'-3' helicase activity, while RecC stimulates the ATPase and processivity of the RecB helicase and contributes to recognition of the Chi site.</text>
</comment>
<evidence type="ECO:0000256" key="16">
    <source>
        <dbReference type="PROSITE-ProRule" id="PRU00560"/>
    </source>
</evidence>
<evidence type="ECO:0000256" key="2">
    <source>
        <dbReference type="ARBA" id="ARBA00022723"/>
    </source>
</evidence>
<dbReference type="Pfam" id="PF00580">
    <property type="entry name" value="UvrD-helicase"/>
    <property type="match status" value="1"/>
</dbReference>
<evidence type="ECO:0000256" key="4">
    <source>
        <dbReference type="ARBA" id="ARBA00022763"/>
    </source>
</evidence>
<comment type="cofactor">
    <cofactor evidence="15">
        <name>Mg(2+)</name>
        <dbReference type="ChEBI" id="CHEBI:18420"/>
    </cofactor>
    <text evidence="15">Binds 1 Mg(2+) ion per subunit.</text>
</comment>
<dbReference type="Proteomes" id="UP000248090">
    <property type="component" value="Unassembled WGS sequence"/>
</dbReference>
<keyword evidence="7 15" id="KW-0269">Exonuclease</keyword>
<evidence type="ECO:0000256" key="7">
    <source>
        <dbReference type="ARBA" id="ARBA00022839"/>
    </source>
</evidence>
<feature type="domain" description="UvrD-like helicase C-terminal" evidence="18">
    <location>
        <begin position="517"/>
        <end position="784"/>
    </location>
</feature>
<keyword evidence="10 15" id="KW-0238">DNA-binding</keyword>
<keyword evidence="11 15" id="KW-0234">DNA repair</keyword>
<evidence type="ECO:0000256" key="6">
    <source>
        <dbReference type="ARBA" id="ARBA00022806"/>
    </source>
</evidence>
<comment type="caution">
    <text evidence="19">The sequence shown here is derived from an EMBL/GenBank/DDBJ whole genome shotgun (WGS) entry which is preliminary data.</text>
</comment>
<comment type="similarity">
    <text evidence="15">Belongs to the helicase family. UvrD subfamily.</text>
</comment>
<dbReference type="InterPro" id="IPR011604">
    <property type="entry name" value="PDDEXK-like_dom_sf"/>
</dbReference>
<feature type="domain" description="UvrD-like helicase ATP-binding" evidence="17">
    <location>
        <begin position="9"/>
        <end position="478"/>
    </location>
</feature>
<comment type="catalytic activity">
    <reaction evidence="14 15">
        <text>ATP + H2O = ADP + phosphate + H(+)</text>
        <dbReference type="Rhea" id="RHEA:13065"/>
        <dbReference type="ChEBI" id="CHEBI:15377"/>
        <dbReference type="ChEBI" id="CHEBI:15378"/>
        <dbReference type="ChEBI" id="CHEBI:30616"/>
        <dbReference type="ChEBI" id="CHEBI:43474"/>
        <dbReference type="ChEBI" id="CHEBI:456216"/>
        <dbReference type="EC" id="5.6.2.4"/>
    </reaction>
</comment>
<dbReference type="CDD" id="cd22352">
    <property type="entry name" value="RecB_C-like"/>
    <property type="match status" value="1"/>
</dbReference>
<keyword evidence="4 15" id="KW-0227">DNA damage</keyword>
<reference evidence="19 20" key="1">
    <citation type="submission" date="2015-03" db="EMBL/GenBank/DDBJ databases">
        <authorList>
            <person name="Krishnan R."/>
            <person name="Midha S."/>
            <person name="Patil P.B."/>
            <person name="Rameshkumar N."/>
        </authorList>
    </citation>
    <scope>NUCLEOTIDE SEQUENCE [LARGE SCALE GENOMIC DNA]</scope>
    <source>
        <strain evidence="19 20">L1E11</strain>
    </source>
</reference>
<dbReference type="RefSeq" id="WP_243409959.1">
    <property type="nucleotide sequence ID" value="NZ_CP177354.1"/>
</dbReference>
<dbReference type="NCBIfam" id="TIGR00609">
    <property type="entry name" value="recB"/>
    <property type="match status" value="1"/>
</dbReference>
<dbReference type="SUPFAM" id="SSF52540">
    <property type="entry name" value="P-loop containing nucleoside triphosphate hydrolases"/>
    <property type="match status" value="1"/>
</dbReference>
<comment type="domain">
    <text evidence="15">The N-terminal DNA-binding domain is a ssDNA-dependent ATPase and has ATP-dependent 3'-5' helicase function. This domain interacts with RecC.</text>
</comment>
<evidence type="ECO:0000256" key="15">
    <source>
        <dbReference type="HAMAP-Rule" id="MF_01485"/>
    </source>
</evidence>
<dbReference type="InterPro" id="IPR011335">
    <property type="entry name" value="Restrct_endonuc-II-like"/>
</dbReference>
<comment type="domain">
    <text evidence="15">The C-terminal domain has nuclease activity and interacts with RecD. It interacts with RecA, facilitating its loading onto ssDNA.</text>
</comment>
<dbReference type="InterPro" id="IPR014017">
    <property type="entry name" value="DNA_helicase_UvrD-like_C"/>
</dbReference>
<dbReference type="PANTHER" id="PTHR11070">
    <property type="entry name" value="UVRD / RECB / PCRA DNA HELICASE FAMILY MEMBER"/>
    <property type="match status" value="1"/>
</dbReference>
<keyword evidence="20" id="KW-1185">Reference proteome</keyword>
<dbReference type="Gene3D" id="3.40.50.300">
    <property type="entry name" value="P-loop containing nucleotide triphosphate hydrolases"/>
    <property type="match status" value="2"/>
</dbReference>
<name>A0ABX5M595_9GAMM</name>